<dbReference type="AlphaFoldDB" id="A0A371FFD7"/>
<protein>
    <recommendedName>
        <fullName evidence="3">Integrase zinc-binding domain-containing protein</fullName>
    </recommendedName>
</protein>
<evidence type="ECO:0000313" key="1">
    <source>
        <dbReference type="EMBL" id="RDX76960.1"/>
    </source>
</evidence>
<comment type="caution">
    <text evidence="1">The sequence shown here is derived from an EMBL/GenBank/DDBJ whole genome shotgun (WGS) entry which is preliminary data.</text>
</comment>
<evidence type="ECO:0000313" key="2">
    <source>
        <dbReference type="Proteomes" id="UP000257109"/>
    </source>
</evidence>
<gene>
    <name evidence="1" type="ORF">CR513_43004</name>
</gene>
<reference evidence="1" key="1">
    <citation type="submission" date="2018-05" db="EMBL/GenBank/DDBJ databases">
        <title>Draft genome of Mucuna pruriens seed.</title>
        <authorList>
            <person name="Nnadi N.E."/>
            <person name="Vos R."/>
            <person name="Hasami M.H."/>
            <person name="Devisetty U.K."/>
            <person name="Aguiy J.C."/>
        </authorList>
    </citation>
    <scope>NUCLEOTIDE SEQUENCE [LARGE SCALE GENOMIC DNA]</scope>
    <source>
        <strain evidence="1">JCA_2017</strain>
    </source>
</reference>
<accession>A0A371FFD7</accession>
<proteinExistence type="predicted"/>
<dbReference type="Proteomes" id="UP000257109">
    <property type="component" value="Unassembled WGS sequence"/>
</dbReference>
<dbReference type="OrthoDB" id="1000587at2759"/>
<feature type="non-terminal residue" evidence="1">
    <location>
        <position position="1"/>
    </location>
</feature>
<dbReference type="EMBL" id="QJKJ01009328">
    <property type="protein sequence ID" value="RDX76960.1"/>
    <property type="molecule type" value="Genomic_DNA"/>
</dbReference>
<name>A0A371FFD7_MUCPR</name>
<organism evidence="1 2">
    <name type="scientific">Mucuna pruriens</name>
    <name type="common">Velvet bean</name>
    <name type="synonym">Dolichos pruriens</name>
    <dbReference type="NCBI Taxonomy" id="157652"/>
    <lineage>
        <taxon>Eukaryota</taxon>
        <taxon>Viridiplantae</taxon>
        <taxon>Streptophyta</taxon>
        <taxon>Embryophyta</taxon>
        <taxon>Tracheophyta</taxon>
        <taxon>Spermatophyta</taxon>
        <taxon>Magnoliopsida</taxon>
        <taxon>eudicotyledons</taxon>
        <taxon>Gunneridae</taxon>
        <taxon>Pentapetalae</taxon>
        <taxon>rosids</taxon>
        <taxon>fabids</taxon>
        <taxon>Fabales</taxon>
        <taxon>Fabaceae</taxon>
        <taxon>Papilionoideae</taxon>
        <taxon>50 kb inversion clade</taxon>
        <taxon>NPAAA clade</taxon>
        <taxon>indigoferoid/millettioid clade</taxon>
        <taxon>Phaseoleae</taxon>
        <taxon>Mucuna</taxon>
    </lineage>
</organism>
<keyword evidence="2" id="KW-1185">Reference proteome</keyword>
<sequence>MDEVFEKYDFQLIYHPRKANVVADSLSRGMDLYVERSEVYISYGMIIVTSSFLEVVKEKTKELLGIEKAKDFHLREDDILRCKRRIFVIKREVAEYIATCLTCQKAKIEH</sequence>
<evidence type="ECO:0008006" key="3">
    <source>
        <dbReference type="Google" id="ProtNLM"/>
    </source>
</evidence>